<feature type="transmembrane region" description="Helical" evidence="5">
    <location>
        <begin position="117"/>
        <end position="137"/>
    </location>
</feature>
<dbReference type="RefSeq" id="WP_183727505.1">
    <property type="nucleotide sequence ID" value="NZ_JACHBW010000014.1"/>
</dbReference>
<dbReference type="SUPFAM" id="SSF103473">
    <property type="entry name" value="MFS general substrate transporter"/>
    <property type="match status" value="1"/>
</dbReference>
<proteinExistence type="predicted"/>
<name>A0A7W9WVF9_9BURK</name>
<keyword evidence="3 5" id="KW-1133">Transmembrane helix</keyword>
<feature type="transmembrane region" description="Helical" evidence="5">
    <location>
        <begin position="89"/>
        <end position="111"/>
    </location>
</feature>
<dbReference type="PANTHER" id="PTHR23508:SF10">
    <property type="entry name" value="CARBOXYLIC ACID TRANSPORTER PROTEIN HOMOLOG"/>
    <property type="match status" value="1"/>
</dbReference>
<keyword evidence="2 5" id="KW-0812">Transmembrane</keyword>
<feature type="transmembrane region" description="Helical" evidence="5">
    <location>
        <begin position="291"/>
        <end position="311"/>
    </location>
</feature>
<dbReference type="InterPro" id="IPR036259">
    <property type="entry name" value="MFS_trans_sf"/>
</dbReference>
<dbReference type="InterPro" id="IPR020846">
    <property type="entry name" value="MFS_dom"/>
</dbReference>
<dbReference type="GO" id="GO:0046943">
    <property type="term" value="F:carboxylic acid transmembrane transporter activity"/>
    <property type="evidence" value="ECO:0007669"/>
    <property type="project" value="TreeGrafter"/>
</dbReference>
<dbReference type="EMBL" id="JACHBW010000014">
    <property type="protein sequence ID" value="MBB6104833.1"/>
    <property type="molecule type" value="Genomic_DNA"/>
</dbReference>
<feature type="domain" description="Major facilitator superfamily (MFS) profile" evidence="6">
    <location>
        <begin position="24"/>
        <end position="436"/>
    </location>
</feature>
<dbReference type="AlphaFoldDB" id="A0A7W9WVF9"/>
<feature type="transmembrane region" description="Helical" evidence="5">
    <location>
        <begin position="323"/>
        <end position="342"/>
    </location>
</feature>
<evidence type="ECO:0000313" key="7">
    <source>
        <dbReference type="EMBL" id="MBB6104833.1"/>
    </source>
</evidence>
<feature type="transmembrane region" description="Helical" evidence="5">
    <location>
        <begin position="348"/>
        <end position="366"/>
    </location>
</feature>
<reference evidence="7 8" key="1">
    <citation type="submission" date="2020-08" db="EMBL/GenBank/DDBJ databases">
        <title>Above-ground endophytic microbial communities from plants in different locations in the United States.</title>
        <authorList>
            <person name="Frank C."/>
        </authorList>
    </citation>
    <scope>NUCLEOTIDE SEQUENCE [LARGE SCALE GENOMIC DNA]</scope>
    <source>
        <strain evidence="7 8">WP4_2_2</strain>
    </source>
</reference>
<accession>A0A7W9WVF9</accession>
<gene>
    <name evidence="7" type="ORF">F4827_004698</name>
</gene>
<dbReference type="Gene3D" id="1.20.1250.20">
    <property type="entry name" value="MFS general substrate transporter like domains"/>
    <property type="match status" value="1"/>
</dbReference>
<dbReference type="Pfam" id="PF07690">
    <property type="entry name" value="MFS_1"/>
    <property type="match status" value="1"/>
</dbReference>
<dbReference type="PROSITE" id="PS50850">
    <property type="entry name" value="MFS"/>
    <property type="match status" value="1"/>
</dbReference>
<evidence type="ECO:0000256" key="5">
    <source>
        <dbReference type="SAM" id="Phobius"/>
    </source>
</evidence>
<dbReference type="InterPro" id="IPR011701">
    <property type="entry name" value="MFS"/>
</dbReference>
<dbReference type="PANTHER" id="PTHR23508">
    <property type="entry name" value="CARBOXYLIC ACID TRANSPORTER PROTEIN HOMOLOG"/>
    <property type="match status" value="1"/>
</dbReference>
<comment type="subcellular location">
    <subcellularLocation>
        <location evidence="1">Membrane</location>
        <topology evidence="1">Multi-pass membrane protein</topology>
    </subcellularLocation>
</comment>
<feature type="transmembrane region" description="Helical" evidence="5">
    <location>
        <begin position="21"/>
        <end position="40"/>
    </location>
</feature>
<evidence type="ECO:0000256" key="1">
    <source>
        <dbReference type="ARBA" id="ARBA00004141"/>
    </source>
</evidence>
<feature type="transmembrane region" description="Helical" evidence="5">
    <location>
        <begin position="181"/>
        <end position="199"/>
    </location>
</feature>
<organism evidence="7 8">
    <name type="scientific">Paraburkholderia bannensis</name>
    <dbReference type="NCBI Taxonomy" id="765414"/>
    <lineage>
        <taxon>Bacteria</taxon>
        <taxon>Pseudomonadati</taxon>
        <taxon>Pseudomonadota</taxon>
        <taxon>Betaproteobacteria</taxon>
        <taxon>Burkholderiales</taxon>
        <taxon>Burkholderiaceae</taxon>
        <taxon>Paraburkholderia</taxon>
    </lineage>
</organism>
<feature type="transmembrane region" description="Helical" evidence="5">
    <location>
        <begin position="60"/>
        <end position="82"/>
    </location>
</feature>
<evidence type="ECO:0000313" key="8">
    <source>
        <dbReference type="Proteomes" id="UP000571554"/>
    </source>
</evidence>
<keyword evidence="8" id="KW-1185">Reference proteome</keyword>
<protein>
    <submittedName>
        <fullName evidence="7">AAHS family 4-hydroxybenzoate transporter-like MFS transporter</fullName>
    </submittedName>
</protein>
<evidence type="ECO:0000256" key="4">
    <source>
        <dbReference type="ARBA" id="ARBA00023136"/>
    </source>
</evidence>
<comment type="caution">
    <text evidence="7">The sequence shown here is derived from an EMBL/GenBank/DDBJ whole genome shotgun (WGS) entry which is preliminary data.</text>
</comment>
<keyword evidence="4 5" id="KW-0472">Membrane</keyword>
<sequence>MNAQVINVHDELADASVGKTHIRLGIILALLTLFDGYDTFNPAYVIHYVRGPWGLTLQQAGLLVSTGLLGFLCGATLHGFVADRVGRRVTLLGGLSIATVFSLATAFFAHSFVSFCAIRVCTGIGLGVLLPLSTTYINELAPRRVANTFALWGVALGWAMGGAAAGVVGIFVTPLTGWQGLYWVGASSVALIPLIYWYLPESPKFLALRSRDAELKEILCTIRPEREELYKNASIASAGAATQSSVSALLGSQYRQLSIAIWTASFLSLFCVFGLSGWIPTLMQTRGESFAVSFGFGALMQVMSFIGGLSCGHLVDRFGRPRAWLSAWWFGGAFSILAMIFLKGHAVNLISTAAAGFCIIGAQFVLNNYTAASYETGVRATGVGMELGIGRLGAILGPFIGGALQQSFGGSNVMLLAIVLSAAGAATAVLFATRKQSSQASEQNRLSAAAAPEAIQG</sequence>
<evidence type="ECO:0000256" key="2">
    <source>
        <dbReference type="ARBA" id="ARBA00022692"/>
    </source>
</evidence>
<feature type="transmembrane region" description="Helical" evidence="5">
    <location>
        <begin position="378"/>
        <end position="401"/>
    </location>
</feature>
<dbReference type="GO" id="GO:0005886">
    <property type="term" value="C:plasma membrane"/>
    <property type="evidence" value="ECO:0007669"/>
    <property type="project" value="TreeGrafter"/>
</dbReference>
<feature type="transmembrane region" description="Helical" evidence="5">
    <location>
        <begin position="149"/>
        <end position="175"/>
    </location>
</feature>
<dbReference type="Proteomes" id="UP000571554">
    <property type="component" value="Unassembled WGS sequence"/>
</dbReference>
<feature type="transmembrane region" description="Helical" evidence="5">
    <location>
        <begin position="259"/>
        <end position="279"/>
    </location>
</feature>
<evidence type="ECO:0000259" key="6">
    <source>
        <dbReference type="PROSITE" id="PS50850"/>
    </source>
</evidence>
<feature type="transmembrane region" description="Helical" evidence="5">
    <location>
        <begin position="413"/>
        <end position="433"/>
    </location>
</feature>
<evidence type="ECO:0000256" key="3">
    <source>
        <dbReference type="ARBA" id="ARBA00022989"/>
    </source>
</evidence>